<evidence type="ECO:0000313" key="13">
    <source>
        <dbReference type="Proteomes" id="UP000193218"/>
    </source>
</evidence>
<dbReference type="GO" id="GO:0016020">
    <property type="term" value="C:membrane"/>
    <property type="evidence" value="ECO:0007669"/>
    <property type="project" value="UniProtKB-SubCell"/>
</dbReference>
<accession>A0A1Y1UI79</accession>
<dbReference type="InterPro" id="IPR009038">
    <property type="entry name" value="GOLD_dom"/>
</dbReference>
<feature type="transmembrane region" description="Helical" evidence="9">
    <location>
        <begin position="177"/>
        <end position="199"/>
    </location>
</feature>
<dbReference type="SUPFAM" id="SSF101576">
    <property type="entry name" value="Supernatant protein factor (SPF), C-terminal domain"/>
    <property type="match status" value="1"/>
</dbReference>
<comment type="caution">
    <text evidence="12">The sequence shown here is derived from an EMBL/GenBank/DDBJ whole genome shotgun (WGS) entry which is preliminary data.</text>
</comment>
<evidence type="ECO:0000256" key="10">
    <source>
        <dbReference type="SAM" id="SignalP"/>
    </source>
</evidence>
<name>A0A1Y1UI79_9TREE</name>
<dbReference type="SMART" id="SM01190">
    <property type="entry name" value="EMP24_GP25L"/>
    <property type="match status" value="1"/>
</dbReference>
<keyword evidence="3 8" id="KW-0812">Transmembrane</keyword>
<feature type="signal peptide" evidence="10">
    <location>
        <begin position="1"/>
        <end position="22"/>
    </location>
</feature>
<evidence type="ECO:0000256" key="7">
    <source>
        <dbReference type="ARBA" id="ARBA00037847"/>
    </source>
</evidence>
<feature type="domain" description="GOLD" evidence="11">
    <location>
        <begin position="34"/>
        <end position="116"/>
    </location>
</feature>
<evidence type="ECO:0000256" key="9">
    <source>
        <dbReference type="SAM" id="Phobius"/>
    </source>
</evidence>
<organism evidence="12 13">
    <name type="scientific">Kockovaella imperatae</name>
    <dbReference type="NCBI Taxonomy" id="4999"/>
    <lineage>
        <taxon>Eukaryota</taxon>
        <taxon>Fungi</taxon>
        <taxon>Dikarya</taxon>
        <taxon>Basidiomycota</taxon>
        <taxon>Agaricomycotina</taxon>
        <taxon>Tremellomycetes</taxon>
        <taxon>Tremellales</taxon>
        <taxon>Cuniculitremaceae</taxon>
        <taxon>Kockovaella</taxon>
    </lineage>
</organism>
<evidence type="ECO:0000256" key="3">
    <source>
        <dbReference type="ARBA" id="ARBA00022692"/>
    </source>
</evidence>
<comment type="similarity">
    <text evidence="2 8">Belongs to the EMP24/GP25L family.</text>
</comment>
<comment type="subcellular location">
    <subcellularLocation>
        <location evidence="7">Endomembrane system</location>
        <topology evidence="7">Single-pass membrane protein</topology>
    </subcellularLocation>
    <subcellularLocation>
        <location evidence="1 8">Membrane</location>
        <topology evidence="1 8">Single-pass type I membrane protein</topology>
    </subcellularLocation>
</comment>
<dbReference type="InterPro" id="IPR036598">
    <property type="entry name" value="GOLD_dom_sf"/>
</dbReference>
<keyword evidence="13" id="KW-1185">Reference proteome</keyword>
<evidence type="ECO:0000259" key="11">
    <source>
        <dbReference type="PROSITE" id="PS50866"/>
    </source>
</evidence>
<protein>
    <submittedName>
        <fullName evidence="12">Emp24/gp25L/p24 family/GOLD-domain-containing protein</fullName>
    </submittedName>
</protein>
<dbReference type="OrthoDB" id="1929172at2759"/>
<dbReference type="AlphaFoldDB" id="A0A1Y1UI79"/>
<dbReference type="Pfam" id="PF01105">
    <property type="entry name" value="EMP24_GP25L"/>
    <property type="match status" value="1"/>
</dbReference>
<keyword evidence="5 9" id="KW-1133">Transmembrane helix</keyword>
<dbReference type="Proteomes" id="UP000193218">
    <property type="component" value="Unassembled WGS sequence"/>
</dbReference>
<dbReference type="GO" id="GO:0012505">
    <property type="term" value="C:endomembrane system"/>
    <property type="evidence" value="ECO:0007669"/>
    <property type="project" value="UniProtKB-SubCell"/>
</dbReference>
<evidence type="ECO:0000256" key="4">
    <source>
        <dbReference type="ARBA" id="ARBA00022729"/>
    </source>
</evidence>
<dbReference type="InParanoid" id="A0A1Y1UI79"/>
<keyword evidence="6 9" id="KW-0472">Membrane</keyword>
<reference evidence="12 13" key="1">
    <citation type="submission" date="2017-03" db="EMBL/GenBank/DDBJ databases">
        <title>Widespread Adenine N6-methylation of Active Genes in Fungi.</title>
        <authorList>
            <consortium name="DOE Joint Genome Institute"/>
            <person name="Mondo S.J."/>
            <person name="Dannebaum R.O."/>
            <person name="Kuo R.C."/>
            <person name="Louie K.B."/>
            <person name="Bewick A.J."/>
            <person name="Labutti K."/>
            <person name="Haridas S."/>
            <person name="Kuo A."/>
            <person name="Salamov A."/>
            <person name="Ahrendt S.R."/>
            <person name="Lau R."/>
            <person name="Bowen B.P."/>
            <person name="Lipzen A."/>
            <person name="Sullivan W."/>
            <person name="Andreopoulos W.B."/>
            <person name="Clum A."/>
            <person name="Lindquist E."/>
            <person name="Daum C."/>
            <person name="Northen T.R."/>
            <person name="Ramamoorthy G."/>
            <person name="Schmitz R.J."/>
            <person name="Gryganskyi A."/>
            <person name="Culley D."/>
            <person name="Magnuson J."/>
            <person name="James T.Y."/>
            <person name="O'Malley M.A."/>
            <person name="Stajich J.E."/>
            <person name="Spatafora J.W."/>
            <person name="Visel A."/>
            <person name="Grigoriev I.V."/>
        </authorList>
    </citation>
    <scope>NUCLEOTIDE SEQUENCE [LARGE SCALE GENOMIC DNA]</scope>
    <source>
        <strain evidence="12 13">NRRL Y-17943</strain>
    </source>
</reference>
<feature type="chain" id="PRO_5012508194" evidence="10">
    <location>
        <begin position="23"/>
        <end position="212"/>
    </location>
</feature>
<keyword evidence="4 10" id="KW-0732">Signal</keyword>
<sequence>MRAGRVQATLAVLLVSASQAAGSALTAILASSERSCYYADVDKVGEKIGFYFAVQSGGSFEIDYVVMDPDDKVLLDGEKEAQGDYILTANKIGEYSFCFENDASMSDKLLDFDIMVESEPRRVLSGQQQPLKEHTSTLEESSYKINGLLSSIARTQKYFHTRHHRNYSTVLSTQSRIFWFTVLECSVIVGMALLQVWILKTFFAKGTKRFKV</sequence>
<dbReference type="GeneID" id="33554485"/>
<proteinExistence type="inferred from homology"/>
<dbReference type="InterPro" id="IPR015720">
    <property type="entry name" value="Emp24-like"/>
</dbReference>
<evidence type="ECO:0000256" key="1">
    <source>
        <dbReference type="ARBA" id="ARBA00004479"/>
    </source>
</evidence>
<dbReference type="PANTHER" id="PTHR22811">
    <property type="entry name" value="TRANSMEMBRANE EMP24 DOMAIN-CONTAINING PROTEIN"/>
    <property type="match status" value="1"/>
</dbReference>
<dbReference type="EMBL" id="NBSH01000005">
    <property type="protein sequence ID" value="ORX37758.1"/>
    <property type="molecule type" value="Genomic_DNA"/>
</dbReference>
<evidence type="ECO:0000256" key="6">
    <source>
        <dbReference type="ARBA" id="ARBA00023136"/>
    </source>
</evidence>
<evidence type="ECO:0000256" key="5">
    <source>
        <dbReference type="ARBA" id="ARBA00022989"/>
    </source>
</evidence>
<evidence type="ECO:0000256" key="8">
    <source>
        <dbReference type="RuleBase" id="RU003827"/>
    </source>
</evidence>
<dbReference type="FunCoup" id="A0A1Y1UI79">
    <property type="interactions" value="170"/>
</dbReference>
<dbReference type="PROSITE" id="PS50866">
    <property type="entry name" value="GOLD"/>
    <property type="match status" value="1"/>
</dbReference>
<evidence type="ECO:0000313" key="12">
    <source>
        <dbReference type="EMBL" id="ORX37758.1"/>
    </source>
</evidence>
<gene>
    <name evidence="12" type="ORF">BD324DRAFT_397098</name>
</gene>
<dbReference type="STRING" id="4999.A0A1Y1UI79"/>
<evidence type="ECO:0000256" key="2">
    <source>
        <dbReference type="ARBA" id="ARBA00007104"/>
    </source>
</evidence>
<dbReference type="RefSeq" id="XP_021871745.1">
    <property type="nucleotide sequence ID" value="XM_022012677.1"/>
</dbReference>